<feature type="transmembrane region" description="Helical" evidence="1">
    <location>
        <begin position="20"/>
        <end position="39"/>
    </location>
</feature>
<dbReference type="EMBL" id="LSRX01001702">
    <property type="protein sequence ID" value="OLP77838.1"/>
    <property type="molecule type" value="Genomic_DNA"/>
</dbReference>
<dbReference type="Proteomes" id="UP000186817">
    <property type="component" value="Unassembled WGS sequence"/>
</dbReference>
<name>A0A1Q9C4I7_SYMMI</name>
<dbReference type="OrthoDB" id="10629568at2759"/>
<feature type="transmembrane region" description="Helical" evidence="1">
    <location>
        <begin position="59"/>
        <end position="77"/>
    </location>
</feature>
<feature type="transmembrane region" description="Helical" evidence="1">
    <location>
        <begin position="192"/>
        <end position="212"/>
    </location>
</feature>
<keyword evidence="1" id="KW-0812">Transmembrane</keyword>
<reference evidence="2 3" key="1">
    <citation type="submission" date="2016-02" db="EMBL/GenBank/DDBJ databases">
        <title>Genome analysis of coral dinoflagellate symbionts highlights evolutionary adaptations to a symbiotic lifestyle.</title>
        <authorList>
            <person name="Aranda M."/>
            <person name="Li Y."/>
            <person name="Liew Y.J."/>
            <person name="Baumgarten S."/>
            <person name="Simakov O."/>
            <person name="Wilson M."/>
            <person name="Piel J."/>
            <person name="Ashoor H."/>
            <person name="Bougouffa S."/>
            <person name="Bajic V.B."/>
            <person name="Ryu T."/>
            <person name="Ravasi T."/>
            <person name="Bayer T."/>
            <person name="Micklem G."/>
            <person name="Kim H."/>
            <person name="Bhak J."/>
            <person name="Lajeunesse T.C."/>
            <person name="Voolstra C.R."/>
        </authorList>
    </citation>
    <scope>NUCLEOTIDE SEQUENCE [LARGE SCALE GENOMIC DNA]</scope>
    <source>
        <strain evidence="2 3">CCMP2467</strain>
    </source>
</reference>
<evidence type="ECO:0000313" key="3">
    <source>
        <dbReference type="Proteomes" id="UP000186817"/>
    </source>
</evidence>
<dbReference type="AlphaFoldDB" id="A0A1Q9C4I7"/>
<comment type="caution">
    <text evidence="2">The sequence shown here is derived from an EMBL/GenBank/DDBJ whole genome shotgun (WGS) entry which is preliminary data.</text>
</comment>
<evidence type="ECO:0000256" key="1">
    <source>
        <dbReference type="SAM" id="Phobius"/>
    </source>
</evidence>
<keyword evidence="3" id="KW-1185">Reference proteome</keyword>
<accession>A0A1Q9C4I7</accession>
<evidence type="ECO:0000313" key="2">
    <source>
        <dbReference type="EMBL" id="OLP77838.1"/>
    </source>
</evidence>
<keyword evidence="1" id="KW-0472">Membrane</keyword>
<proteinExistence type="predicted"/>
<gene>
    <name evidence="2" type="ORF">AK812_SmicGene42056</name>
</gene>
<organism evidence="2 3">
    <name type="scientific">Symbiodinium microadriaticum</name>
    <name type="common">Dinoflagellate</name>
    <name type="synonym">Zooxanthella microadriatica</name>
    <dbReference type="NCBI Taxonomy" id="2951"/>
    <lineage>
        <taxon>Eukaryota</taxon>
        <taxon>Sar</taxon>
        <taxon>Alveolata</taxon>
        <taxon>Dinophyceae</taxon>
        <taxon>Suessiales</taxon>
        <taxon>Symbiodiniaceae</taxon>
        <taxon>Symbiodinium</taxon>
    </lineage>
</organism>
<sequence length="225" mass="23968">MPTSSWACDSMNPRLRSAGAVLLALPAGIFSSSFLFPGASRPLAPSRASGHQASGPGRTCAAGPAAVACGFVGASLLRSTRLRAARKQLIPEEENFRETSLDVAPLISDAKEIGTTSVPEEIRTASVQEEIRTASVQEQIRTASVQEEENFRETSLDVAPLISDAKATQAWRRFLGTVLGGARIAPGMPLRLYLLQLVIWGLPVILGLLGMLREDSDRASALQES</sequence>
<keyword evidence="1" id="KW-1133">Transmembrane helix</keyword>
<evidence type="ECO:0008006" key="4">
    <source>
        <dbReference type="Google" id="ProtNLM"/>
    </source>
</evidence>
<protein>
    <recommendedName>
        <fullName evidence="4">Transmembrane protein</fullName>
    </recommendedName>
</protein>